<dbReference type="EMBL" id="CAUJNA010001665">
    <property type="protein sequence ID" value="CAJ1388284.1"/>
    <property type="molecule type" value="Genomic_DNA"/>
</dbReference>
<evidence type="ECO:0000313" key="2">
    <source>
        <dbReference type="Proteomes" id="UP001178507"/>
    </source>
</evidence>
<name>A0AA36IKA3_9DINO</name>
<organism evidence="1 2">
    <name type="scientific">Effrenium voratum</name>
    <dbReference type="NCBI Taxonomy" id="2562239"/>
    <lineage>
        <taxon>Eukaryota</taxon>
        <taxon>Sar</taxon>
        <taxon>Alveolata</taxon>
        <taxon>Dinophyceae</taxon>
        <taxon>Suessiales</taxon>
        <taxon>Symbiodiniaceae</taxon>
        <taxon>Effrenium</taxon>
    </lineage>
</organism>
<proteinExistence type="predicted"/>
<dbReference type="AlphaFoldDB" id="A0AA36IKA3"/>
<accession>A0AA36IKA3</accession>
<reference evidence="1" key="1">
    <citation type="submission" date="2023-08" db="EMBL/GenBank/DDBJ databases">
        <authorList>
            <person name="Chen Y."/>
            <person name="Shah S."/>
            <person name="Dougan E. K."/>
            <person name="Thang M."/>
            <person name="Chan C."/>
        </authorList>
    </citation>
    <scope>NUCLEOTIDE SEQUENCE</scope>
</reference>
<feature type="non-terminal residue" evidence="1">
    <location>
        <position position="238"/>
    </location>
</feature>
<dbReference type="Proteomes" id="UP001178507">
    <property type="component" value="Unassembled WGS sequence"/>
</dbReference>
<protein>
    <submittedName>
        <fullName evidence="1">Uncharacterized protein</fullName>
    </submittedName>
</protein>
<keyword evidence="2" id="KW-1185">Reference proteome</keyword>
<evidence type="ECO:0000313" key="1">
    <source>
        <dbReference type="EMBL" id="CAJ1388284.1"/>
    </source>
</evidence>
<gene>
    <name evidence="1" type="ORF">EVOR1521_LOCUS14186</name>
</gene>
<comment type="caution">
    <text evidence="1">The sequence shown here is derived from an EMBL/GenBank/DDBJ whole genome shotgun (WGS) entry which is preliminary data.</text>
</comment>
<sequence length="238" mass="26270">GKTGGRKKLELPPLTSPANPEEHVFIPLDGYGAKIQGLFQGQEFVFLRGGQLSEELRRDLTVCGFVIPVPIEHDGEFRRVDWTRDDVVGFSPKAAADSSLSKDDLPFEDQYNAAIIEVLQRLGYAADSSHNKEVGKVDIFVNIDNRTFGVECIMAKRGPTDHKKHRGRFDTALYAYSNADHKALVTIGSSKSRVRERVLKTKADGVEIIGLVPNIAHTGYNILYRGLGAKQLSDSAFV</sequence>